<evidence type="ECO:0008006" key="3">
    <source>
        <dbReference type="Google" id="ProtNLM"/>
    </source>
</evidence>
<keyword evidence="2" id="KW-1185">Reference proteome</keyword>
<evidence type="ECO:0000313" key="2">
    <source>
        <dbReference type="Proteomes" id="UP001589609"/>
    </source>
</evidence>
<name>A0ABV5WAD6_9BACI</name>
<dbReference type="Proteomes" id="UP001589609">
    <property type="component" value="Unassembled WGS sequence"/>
</dbReference>
<accession>A0ABV5WAD6</accession>
<protein>
    <recommendedName>
        <fullName evidence="3">Helix-turn-helix domain-containing protein</fullName>
    </recommendedName>
</protein>
<dbReference type="EMBL" id="JBHMAF010000015">
    <property type="protein sequence ID" value="MFB9757546.1"/>
    <property type="molecule type" value="Genomic_DNA"/>
</dbReference>
<comment type="caution">
    <text evidence="1">The sequence shown here is derived from an EMBL/GenBank/DDBJ whole genome shotgun (WGS) entry which is preliminary data.</text>
</comment>
<sequence length="87" mass="9997">MIAMDEKTIVNKAKDVMFGFKVKLSANARFLYVALLVAENEFLTHTELSEITDIKSPVTLRKAIKELEENAFIEVTRTRYGQIYKVL</sequence>
<dbReference type="InterPro" id="IPR036390">
    <property type="entry name" value="WH_DNA-bd_sf"/>
</dbReference>
<evidence type="ECO:0000313" key="1">
    <source>
        <dbReference type="EMBL" id="MFB9757546.1"/>
    </source>
</evidence>
<gene>
    <name evidence="1" type="ORF">ACFFMS_03175</name>
</gene>
<proteinExistence type="predicted"/>
<dbReference type="RefSeq" id="WP_379947853.1">
    <property type="nucleotide sequence ID" value="NZ_JBHMAF010000015.1"/>
</dbReference>
<reference evidence="1 2" key="1">
    <citation type="submission" date="2024-09" db="EMBL/GenBank/DDBJ databases">
        <authorList>
            <person name="Sun Q."/>
            <person name="Mori K."/>
        </authorList>
    </citation>
    <scope>NUCLEOTIDE SEQUENCE [LARGE SCALE GENOMIC DNA]</scope>
    <source>
        <strain evidence="1 2">JCM 11201</strain>
    </source>
</reference>
<organism evidence="1 2">
    <name type="scientific">Ectobacillus funiculus</name>
    <dbReference type="NCBI Taxonomy" id="137993"/>
    <lineage>
        <taxon>Bacteria</taxon>
        <taxon>Bacillati</taxon>
        <taxon>Bacillota</taxon>
        <taxon>Bacilli</taxon>
        <taxon>Bacillales</taxon>
        <taxon>Bacillaceae</taxon>
        <taxon>Ectobacillus</taxon>
    </lineage>
</organism>
<dbReference type="SUPFAM" id="SSF46785">
    <property type="entry name" value="Winged helix' DNA-binding domain"/>
    <property type="match status" value="1"/>
</dbReference>